<keyword evidence="5" id="KW-0964">Secreted</keyword>
<keyword evidence="4" id="KW-0134">Cell wall</keyword>
<dbReference type="GO" id="GO:0045490">
    <property type="term" value="P:pectin catabolic process"/>
    <property type="evidence" value="ECO:0007669"/>
    <property type="project" value="UniProtKB-UniRule"/>
</dbReference>
<dbReference type="KEGG" id="sind:105156308"/>
<reference evidence="14" key="1">
    <citation type="submission" date="2025-08" db="UniProtKB">
        <authorList>
            <consortium name="RefSeq"/>
        </authorList>
    </citation>
    <scope>IDENTIFICATION</scope>
</reference>
<proteinExistence type="predicted"/>
<dbReference type="AlphaFoldDB" id="A0A6I9SLF9"/>
<evidence type="ECO:0000313" key="13">
    <source>
        <dbReference type="Proteomes" id="UP000504604"/>
    </source>
</evidence>
<evidence type="ECO:0000256" key="2">
    <source>
        <dbReference type="ARBA" id="ARBA00005184"/>
    </source>
</evidence>
<keyword evidence="7 11" id="KW-0063">Aspartyl esterase</keyword>
<organism evidence="13 14">
    <name type="scientific">Sesamum indicum</name>
    <name type="common">Oriental sesame</name>
    <name type="synonym">Sesamum orientale</name>
    <dbReference type="NCBI Taxonomy" id="4182"/>
    <lineage>
        <taxon>Eukaryota</taxon>
        <taxon>Viridiplantae</taxon>
        <taxon>Streptophyta</taxon>
        <taxon>Embryophyta</taxon>
        <taxon>Tracheophyta</taxon>
        <taxon>Spermatophyta</taxon>
        <taxon>Magnoliopsida</taxon>
        <taxon>eudicotyledons</taxon>
        <taxon>Gunneridae</taxon>
        <taxon>Pentapetalae</taxon>
        <taxon>asterids</taxon>
        <taxon>lamiids</taxon>
        <taxon>Lamiales</taxon>
        <taxon>Pedaliaceae</taxon>
        <taxon>Sesamum</taxon>
    </lineage>
</organism>
<dbReference type="InterPro" id="IPR012334">
    <property type="entry name" value="Pectin_lyas_fold"/>
</dbReference>
<dbReference type="Gramene" id="SIN_1021217.t">
    <property type="protein sequence ID" value="SIN_1021217.t"/>
    <property type="gene ID" value="SIN_1021217"/>
</dbReference>
<evidence type="ECO:0000256" key="1">
    <source>
        <dbReference type="ARBA" id="ARBA00004191"/>
    </source>
</evidence>
<keyword evidence="13" id="KW-1185">Reference proteome</keyword>
<dbReference type="UniPathway" id="UPA00545">
    <property type="reaction ID" value="UER00823"/>
</dbReference>
<evidence type="ECO:0000256" key="11">
    <source>
        <dbReference type="RuleBase" id="RU000589"/>
    </source>
</evidence>
<feature type="active site" evidence="10">
    <location>
        <position position="235"/>
    </location>
</feature>
<dbReference type="OrthoDB" id="878921at2759"/>
<dbReference type="GO" id="GO:0030599">
    <property type="term" value="F:pectinesterase activity"/>
    <property type="evidence" value="ECO:0007669"/>
    <property type="project" value="UniProtKB-UniRule"/>
</dbReference>
<dbReference type="InParanoid" id="A0A6I9SLF9"/>
<dbReference type="Proteomes" id="UP000504604">
    <property type="component" value="Linkage group LG2"/>
</dbReference>
<comment type="catalytic activity">
    <reaction evidence="9 11">
        <text>[(1-&gt;4)-alpha-D-galacturonosyl methyl ester](n) + n H2O = [(1-&gt;4)-alpha-D-galacturonosyl](n) + n methanol + n H(+)</text>
        <dbReference type="Rhea" id="RHEA:22380"/>
        <dbReference type="Rhea" id="RHEA-COMP:14570"/>
        <dbReference type="Rhea" id="RHEA-COMP:14573"/>
        <dbReference type="ChEBI" id="CHEBI:15377"/>
        <dbReference type="ChEBI" id="CHEBI:15378"/>
        <dbReference type="ChEBI" id="CHEBI:17790"/>
        <dbReference type="ChEBI" id="CHEBI:140522"/>
        <dbReference type="ChEBI" id="CHEBI:140523"/>
        <dbReference type="EC" id="3.1.1.11"/>
    </reaction>
</comment>
<evidence type="ECO:0000256" key="5">
    <source>
        <dbReference type="ARBA" id="ARBA00022525"/>
    </source>
</evidence>
<name>A0A6I9SLF9_SESIN</name>
<evidence type="ECO:0000256" key="9">
    <source>
        <dbReference type="ARBA" id="ARBA00047928"/>
    </source>
</evidence>
<feature type="domain" description="Pectinesterase catalytic" evidence="12">
    <location>
        <begin position="86"/>
        <end position="380"/>
    </location>
</feature>
<dbReference type="Gene3D" id="2.160.20.10">
    <property type="entry name" value="Single-stranded right-handed beta-helix, Pectin lyase-like"/>
    <property type="match status" value="1"/>
</dbReference>
<evidence type="ECO:0000256" key="4">
    <source>
        <dbReference type="ARBA" id="ARBA00022512"/>
    </source>
</evidence>
<comment type="pathway">
    <text evidence="2 11">Glycan metabolism; pectin degradation; 2-dehydro-3-deoxy-D-gluconate from pectin: step 1/5.</text>
</comment>
<evidence type="ECO:0000256" key="10">
    <source>
        <dbReference type="PROSITE-ProRule" id="PRU10040"/>
    </source>
</evidence>
<dbReference type="GeneID" id="105156308"/>
<dbReference type="InterPro" id="IPR011050">
    <property type="entry name" value="Pectin_lyase_fold/virulence"/>
</dbReference>
<evidence type="ECO:0000256" key="6">
    <source>
        <dbReference type="ARBA" id="ARBA00022801"/>
    </source>
</evidence>
<dbReference type="SUPFAM" id="SSF51126">
    <property type="entry name" value="Pectin lyase-like"/>
    <property type="match status" value="1"/>
</dbReference>
<dbReference type="Pfam" id="PF01095">
    <property type="entry name" value="Pectinesterase"/>
    <property type="match status" value="1"/>
</dbReference>
<protein>
    <recommendedName>
        <fullName evidence="3 11">Pectinesterase</fullName>
        <ecNumber evidence="3 11">3.1.1.11</ecNumber>
    </recommendedName>
</protein>
<evidence type="ECO:0000256" key="3">
    <source>
        <dbReference type="ARBA" id="ARBA00013229"/>
    </source>
</evidence>
<comment type="subcellular location">
    <subcellularLocation>
        <location evidence="1">Secreted</location>
        <location evidence="1">Cell wall</location>
    </subcellularLocation>
</comment>
<dbReference type="RefSeq" id="XP_011070706.1">
    <property type="nucleotide sequence ID" value="XM_011072404.1"/>
</dbReference>
<gene>
    <name evidence="14" type="primary">LOC105156308</name>
</gene>
<dbReference type="InterPro" id="IPR033131">
    <property type="entry name" value="Pectinesterase_Asp_AS"/>
</dbReference>
<dbReference type="InterPro" id="IPR000070">
    <property type="entry name" value="Pectinesterase_cat"/>
</dbReference>
<evidence type="ECO:0000256" key="8">
    <source>
        <dbReference type="ARBA" id="ARBA00023316"/>
    </source>
</evidence>
<keyword evidence="8" id="KW-0961">Cell wall biogenesis/degradation</keyword>
<dbReference type="EC" id="3.1.1.11" evidence="3 11"/>
<evidence type="ECO:0000313" key="14">
    <source>
        <dbReference type="RefSeq" id="XP_011070706.1"/>
    </source>
</evidence>
<dbReference type="FunFam" id="2.160.20.10:FF:000001">
    <property type="entry name" value="Pectinesterase"/>
    <property type="match status" value="1"/>
</dbReference>
<evidence type="ECO:0000256" key="7">
    <source>
        <dbReference type="ARBA" id="ARBA00023085"/>
    </source>
</evidence>
<dbReference type="PROSITE" id="PS00503">
    <property type="entry name" value="PECTINESTERASE_2"/>
    <property type="match status" value="1"/>
</dbReference>
<sequence length="394" mass="43756">MDGFEYSSNEVRKIVSANLDNSTRLVGTSLAIISMIDGYTTPHEKPSSVPTIDHATSKPSGDWEPIWLSSEDKMLLHGMKRAIMPDVVVAADGSSDYDTINEAIEAVPENSDRRFIIYVKEGVYHENVRIGRDKWNVMMYGDGMERTIVSSNLSNGTGTPTSMSATFAAIGKGFLARDMGFQNTAGAINHQAVALLSASDKSVFHWCLIDAYQDTLYAQSNRQFYRGCKIYGTIDFIFGDSSVVIQDCDILVKRPLPYQKNTITAQGKSNPFSNTGISIQKCCVTAAEDLGDIKTFLGRPWQDYSTTIIMESQLERLIDPKGWLPWSNSTTAPDTIYYVEYNNTGPGANTTNRVEWKGLKVNDTEDDARKFTVRSFINGDEWIPCMGVPFQADL</sequence>
<dbReference type="GO" id="GO:0042545">
    <property type="term" value="P:cell wall modification"/>
    <property type="evidence" value="ECO:0007669"/>
    <property type="project" value="UniProtKB-UniRule"/>
</dbReference>
<evidence type="ECO:0000259" key="12">
    <source>
        <dbReference type="Pfam" id="PF01095"/>
    </source>
</evidence>
<keyword evidence="6 11" id="KW-0378">Hydrolase</keyword>
<dbReference type="PANTHER" id="PTHR31707">
    <property type="entry name" value="PECTINESTERASE"/>
    <property type="match status" value="1"/>
</dbReference>
<accession>A0A6I9SLF9</accession>